<organism evidence="3 4">
    <name type="scientific">Streptomyces griseosporeus</name>
    <dbReference type="NCBI Taxonomy" id="1910"/>
    <lineage>
        <taxon>Bacteria</taxon>
        <taxon>Bacillati</taxon>
        <taxon>Actinomycetota</taxon>
        <taxon>Actinomycetes</taxon>
        <taxon>Kitasatosporales</taxon>
        <taxon>Streptomycetaceae</taxon>
        <taxon>Streptomyces</taxon>
    </lineage>
</organism>
<feature type="domain" description="STAS" evidence="1">
    <location>
        <begin position="1"/>
        <end position="91"/>
    </location>
</feature>
<evidence type="ECO:0000313" key="4">
    <source>
        <dbReference type="Proteomes" id="UP001553148"/>
    </source>
</evidence>
<dbReference type="SMART" id="SM01012">
    <property type="entry name" value="ANTAR"/>
    <property type="match status" value="1"/>
</dbReference>
<sequence>MIETRPDGDRVLVVVRGELDLDAGRELQHELRAALARSVRGVDLDLAGVGFCDCSALNILLALRERALQEGKTVAVRETGPAAERLLELSGTRALFAGGDGDEEEQEEEPDASAVQDLVVELVQLRRAMQTRPTIDLARGILMATFRLSADDAWTVLVMASQNTNTKLHHLARDLVTAVRGAPLDETVQQQLAAAVARLEPARETVPPAVGRSVVASDVDA</sequence>
<gene>
    <name evidence="3" type="ORF">AB0470_30140</name>
</gene>
<dbReference type="PANTHER" id="PTHR33495:SF2">
    <property type="entry name" value="ANTI-SIGMA FACTOR ANTAGONIST TM_1081-RELATED"/>
    <property type="match status" value="1"/>
</dbReference>
<name>A0ABV3KWY8_STRGS</name>
<dbReference type="PROSITE" id="PS50801">
    <property type="entry name" value="STAS"/>
    <property type="match status" value="1"/>
</dbReference>
<dbReference type="EMBL" id="JBFAUJ010000017">
    <property type="protein sequence ID" value="MEV8463793.1"/>
    <property type="molecule type" value="Genomic_DNA"/>
</dbReference>
<dbReference type="InterPro" id="IPR058548">
    <property type="entry name" value="MlaB-like_STAS"/>
</dbReference>
<proteinExistence type="predicted"/>
<evidence type="ECO:0000259" key="2">
    <source>
        <dbReference type="PROSITE" id="PS50921"/>
    </source>
</evidence>
<evidence type="ECO:0000313" key="3">
    <source>
        <dbReference type="EMBL" id="MEV8463793.1"/>
    </source>
</evidence>
<dbReference type="InterPro" id="IPR036388">
    <property type="entry name" value="WH-like_DNA-bd_sf"/>
</dbReference>
<protein>
    <submittedName>
        <fullName evidence="3">ANTAR domain-containing protein</fullName>
    </submittedName>
</protein>
<reference evidence="3 4" key="1">
    <citation type="submission" date="2024-06" db="EMBL/GenBank/DDBJ databases">
        <title>The Natural Products Discovery Center: Release of the First 8490 Sequenced Strains for Exploring Actinobacteria Biosynthetic Diversity.</title>
        <authorList>
            <person name="Kalkreuter E."/>
            <person name="Kautsar S.A."/>
            <person name="Yang D."/>
            <person name="Bader C.D."/>
            <person name="Teijaro C.N."/>
            <person name="Fluegel L."/>
            <person name="Davis C.M."/>
            <person name="Simpson J.R."/>
            <person name="Lauterbach L."/>
            <person name="Steele A.D."/>
            <person name="Gui C."/>
            <person name="Meng S."/>
            <person name="Li G."/>
            <person name="Viehrig K."/>
            <person name="Ye F."/>
            <person name="Su P."/>
            <person name="Kiefer A.F."/>
            <person name="Nichols A."/>
            <person name="Cepeda A.J."/>
            <person name="Yan W."/>
            <person name="Fan B."/>
            <person name="Jiang Y."/>
            <person name="Adhikari A."/>
            <person name="Zheng C.-J."/>
            <person name="Schuster L."/>
            <person name="Cowan T.M."/>
            <person name="Smanski M.J."/>
            <person name="Chevrette M.G."/>
            <person name="De Carvalho L.P.S."/>
            <person name="Shen B."/>
        </authorList>
    </citation>
    <scope>NUCLEOTIDE SEQUENCE [LARGE SCALE GENOMIC DNA]</scope>
    <source>
        <strain evidence="3 4">NPDC052360</strain>
    </source>
</reference>
<keyword evidence="4" id="KW-1185">Reference proteome</keyword>
<dbReference type="InterPro" id="IPR005561">
    <property type="entry name" value="ANTAR"/>
</dbReference>
<dbReference type="RefSeq" id="WP_239513310.1">
    <property type="nucleotide sequence ID" value="NZ_JBFAUJ010000017.1"/>
</dbReference>
<dbReference type="Gene3D" id="3.30.750.24">
    <property type="entry name" value="STAS domain"/>
    <property type="match status" value="1"/>
</dbReference>
<feature type="domain" description="ANTAR" evidence="2">
    <location>
        <begin position="115"/>
        <end position="176"/>
    </location>
</feature>
<comment type="caution">
    <text evidence="3">The sequence shown here is derived from an EMBL/GenBank/DDBJ whole genome shotgun (WGS) entry which is preliminary data.</text>
</comment>
<dbReference type="Pfam" id="PF03861">
    <property type="entry name" value="ANTAR"/>
    <property type="match status" value="1"/>
</dbReference>
<dbReference type="PANTHER" id="PTHR33495">
    <property type="entry name" value="ANTI-SIGMA FACTOR ANTAGONIST TM_1081-RELATED-RELATED"/>
    <property type="match status" value="1"/>
</dbReference>
<accession>A0ABV3KWY8</accession>
<dbReference type="PROSITE" id="PS50921">
    <property type="entry name" value="ANTAR"/>
    <property type="match status" value="1"/>
</dbReference>
<dbReference type="Proteomes" id="UP001553148">
    <property type="component" value="Unassembled WGS sequence"/>
</dbReference>
<dbReference type="InterPro" id="IPR011006">
    <property type="entry name" value="CheY-like_superfamily"/>
</dbReference>
<dbReference type="SUPFAM" id="SSF52091">
    <property type="entry name" value="SpoIIaa-like"/>
    <property type="match status" value="1"/>
</dbReference>
<dbReference type="Gene3D" id="1.10.10.10">
    <property type="entry name" value="Winged helix-like DNA-binding domain superfamily/Winged helix DNA-binding domain"/>
    <property type="match status" value="1"/>
</dbReference>
<dbReference type="InterPro" id="IPR036513">
    <property type="entry name" value="STAS_dom_sf"/>
</dbReference>
<dbReference type="CDD" id="cd07043">
    <property type="entry name" value="STAS_anti-anti-sigma_factors"/>
    <property type="match status" value="1"/>
</dbReference>
<dbReference type="Pfam" id="PF13466">
    <property type="entry name" value="STAS_2"/>
    <property type="match status" value="1"/>
</dbReference>
<dbReference type="InterPro" id="IPR002645">
    <property type="entry name" value="STAS_dom"/>
</dbReference>
<dbReference type="SUPFAM" id="SSF52172">
    <property type="entry name" value="CheY-like"/>
    <property type="match status" value="1"/>
</dbReference>
<evidence type="ECO:0000259" key="1">
    <source>
        <dbReference type="PROSITE" id="PS50801"/>
    </source>
</evidence>